<evidence type="ECO:0000313" key="2">
    <source>
        <dbReference type="EMBL" id="GAN63573.1"/>
    </source>
</evidence>
<evidence type="ECO:0000313" key="3">
    <source>
        <dbReference type="EMBL" id="GEN02958.1"/>
    </source>
</evidence>
<evidence type="ECO:0000256" key="1">
    <source>
        <dbReference type="SAM" id="Phobius"/>
    </source>
</evidence>
<dbReference type="RefSeq" id="WP_048846190.1">
    <property type="nucleotide sequence ID" value="NZ_BAMW01000030.1"/>
</dbReference>
<reference evidence="6" key="2">
    <citation type="submission" date="2014-06" db="EMBL/GenBank/DDBJ databases">
        <authorList>
            <person name="Winans N.J."/>
            <person name="Newell P.D."/>
            <person name="Douglas A.E."/>
        </authorList>
    </citation>
    <scope>NUCLEOTIDE SEQUENCE [LARGE SCALE GENOMIC DNA]</scope>
</reference>
<evidence type="ECO:0000313" key="5">
    <source>
        <dbReference type="Proteomes" id="UP000032673"/>
    </source>
</evidence>
<organism evidence="4 6">
    <name type="scientific">Acetobacter indonesiensis</name>
    <dbReference type="NCBI Taxonomy" id="104101"/>
    <lineage>
        <taxon>Bacteria</taxon>
        <taxon>Pseudomonadati</taxon>
        <taxon>Pseudomonadota</taxon>
        <taxon>Alphaproteobacteria</taxon>
        <taxon>Acetobacterales</taxon>
        <taxon>Acetobacteraceae</taxon>
        <taxon>Acetobacter</taxon>
    </lineage>
</organism>
<evidence type="ECO:0000313" key="7">
    <source>
        <dbReference type="Proteomes" id="UP000321104"/>
    </source>
</evidence>
<reference evidence="2 5" key="1">
    <citation type="submission" date="2012-11" db="EMBL/GenBank/DDBJ databases">
        <title>Whole genome sequence of Acetobacter indonesiensis 5H-1.</title>
        <authorList>
            <person name="Azuma Y."/>
            <person name="Higashiura N."/>
            <person name="Hirakawa H."/>
            <person name="Matsushita K."/>
        </authorList>
    </citation>
    <scope>NUCLEOTIDE SEQUENCE [LARGE SCALE GENOMIC DNA]</scope>
    <source>
        <strain evidence="2 5">5H-1</strain>
    </source>
</reference>
<proteinExistence type="predicted"/>
<reference evidence="4" key="3">
    <citation type="submission" date="2014-06" db="EMBL/GenBank/DDBJ databases">
        <authorList>
            <person name="Ju J."/>
            <person name="Zhang J."/>
        </authorList>
    </citation>
    <scope>NUCLEOTIDE SEQUENCE [LARGE SCALE GENOMIC DNA]</scope>
    <source>
        <strain evidence="4">DmL_051</strain>
    </source>
</reference>
<comment type="caution">
    <text evidence="4">The sequence shown here is derived from an EMBL/GenBank/DDBJ whole genome shotgun (WGS) entry which is preliminary data.</text>
</comment>
<accession>A0A252AW27</accession>
<dbReference type="EMBL" id="BJXQ01000004">
    <property type="protein sequence ID" value="GEN02958.1"/>
    <property type="molecule type" value="Genomic_DNA"/>
</dbReference>
<keyword evidence="5" id="KW-1185">Reference proteome</keyword>
<keyword evidence="1" id="KW-1133">Transmembrane helix</keyword>
<dbReference type="EMBL" id="BAMW01000030">
    <property type="protein sequence ID" value="GAN63573.1"/>
    <property type="molecule type" value="Genomic_DNA"/>
</dbReference>
<sequence>MDHDHEASAPLPVNRDEIFTPVPGANRVEQLDAETAFKLPTFTPFLVVAGVLVAIWLALFLTAPKNPRPQHLHLCKTEGPDAHTSICLH</sequence>
<name>A0A252AW27_9PROT</name>
<dbReference type="AlphaFoldDB" id="A0A252AW27"/>
<reference evidence="3 7" key="4">
    <citation type="submission" date="2019-07" db="EMBL/GenBank/DDBJ databases">
        <title>Whole genome shotgun sequence of Acetobacter indonesiensis NBRC 16471.</title>
        <authorList>
            <person name="Hosoyama A."/>
            <person name="Uohara A."/>
            <person name="Ohji S."/>
            <person name="Ichikawa N."/>
        </authorList>
    </citation>
    <scope>NUCLEOTIDE SEQUENCE [LARGE SCALE GENOMIC DNA]</scope>
    <source>
        <strain evidence="3 7">NBRC 16471</strain>
    </source>
</reference>
<protein>
    <submittedName>
        <fullName evidence="4">Uncharacterized protein</fullName>
    </submittedName>
</protein>
<evidence type="ECO:0000313" key="4">
    <source>
        <dbReference type="EMBL" id="OUI94843.1"/>
    </source>
</evidence>
<keyword evidence="1" id="KW-0812">Transmembrane</keyword>
<dbReference type="EMBL" id="JOPA01000012">
    <property type="protein sequence ID" value="OUI94843.1"/>
    <property type="molecule type" value="Genomic_DNA"/>
</dbReference>
<gene>
    <name evidence="2" type="ORF">Abin_030_116</name>
    <name evidence="3" type="ORF">AIN02nite_09830</name>
    <name evidence="4" type="ORF">HK17_02135</name>
</gene>
<evidence type="ECO:0000313" key="6">
    <source>
        <dbReference type="Proteomes" id="UP000194641"/>
    </source>
</evidence>
<dbReference type="Proteomes" id="UP000321104">
    <property type="component" value="Unassembled WGS sequence"/>
</dbReference>
<feature type="transmembrane region" description="Helical" evidence="1">
    <location>
        <begin position="42"/>
        <end position="63"/>
    </location>
</feature>
<dbReference type="Proteomes" id="UP000032673">
    <property type="component" value="Unassembled WGS sequence"/>
</dbReference>
<keyword evidence="1" id="KW-0472">Membrane</keyword>
<dbReference type="Proteomes" id="UP000194641">
    <property type="component" value="Unassembled WGS sequence"/>
</dbReference>